<organism evidence="3 4">
    <name type="scientific">Dentiscutata erythropus</name>
    <dbReference type="NCBI Taxonomy" id="1348616"/>
    <lineage>
        <taxon>Eukaryota</taxon>
        <taxon>Fungi</taxon>
        <taxon>Fungi incertae sedis</taxon>
        <taxon>Mucoromycota</taxon>
        <taxon>Glomeromycotina</taxon>
        <taxon>Glomeromycetes</taxon>
        <taxon>Diversisporales</taxon>
        <taxon>Gigasporaceae</taxon>
        <taxon>Dentiscutata</taxon>
    </lineage>
</organism>
<dbReference type="Proteomes" id="UP000789405">
    <property type="component" value="Unassembled WGS sequence"/>
</dbReference>
<gene>
    <name evidence="3" type="ORF">DERYTH_LOCUS18046</name>
</gene>
<dbReference type="Pfam" id="PF04937">
    <property type="entry name" value="DUF659"/>
    <property type="match status" value="1"/>
</dbReference>
<dbReference type="InterPro" id="IPR012337">
    <property type="entry name" value="RNaseH-like_sf"/>
</dbReference>
<evidence type="ECO:0000256" key="1">
    <source>
        <dbReference type="SAM" id="MobiDB-lite"/>
    </source>
</evidence>
<evidence type="ECO:0000313" key="4">
    <source>
        <dbReference type="Proteomes" id="UP000789405"/>
    </source>
</evidence>
<dbReference type="OrthoDB" id="2412736at2759"/>
<name>A0A9N9J375_9GLOM</name>
<reference evidence="3" key="1">
    <citation type="submission" date="2021-06" db="EMBL/GenBank/DDBJ databases">
        <authorList>
            <person name="Kallberg Y."/>
            <person name="Tangrot J."/>
            <person name="Rosling A."/>
        </authorList>
    </citation>
    <scope>NUCLEOTIDE SEQUENCE</scope>
    <source>
        <strain evidence="3">MA453B</strain>
    </source>
</reference>
<dbReference type="PANTHER" id="PTHR46169:SF29">
    <property type="entry name" value="DNA REPLICATION-RELATED ELEMENT FACTOR, ISOFORM A"/>
    <property type="match status" value="1"/>
</dbReference>
<dbReference type="GO" id="GO:0005634">
    <property type="term" value="C:nucleus"/>
    <property type="evidence" value="ECO:0007669"/>
    <property type="project" value="TreeGrafter"/>
</dbReference>
<proteinExistence type="predicted"/>
<feature type="domain" description="DUF659" evidence="2">
    <location>
        <begin position="133"/>
        <end position="249"/>
    </location>
</feature>
<dbReference type="InterPro" id="IPR007021">
    <property type="entry name" value="DUF659"/>
</dbReference>
<comment type="caution">
    <text evidence="3">The sequence shown here is derived from an EMBL/GenBank/DDBJ whole genome shotgun (WGS) entry which is preliminary data.</text>
</comment>
<dbReference type="PANTHER" id="PTHR46169">
    <property type="entry name" value="DNA REPLICATION-RELATED ELEMENT FACTOR, ISOFORM A"/>
    <property type="match status" value="1"/>
</dbReference>
<dbReference type="GO" id="GO:0006357">
    <property type="term" value="P:regulation of transcription by RNA polymerase II"/>
    <property type="evidence" value="ECO:0007669"/>
    <property type="project" value="TreeGrafter"/>
</dbReference>
<evidence type="ECO:0000259" key="2">
    <source>
        <dbReference type="Pfam" id="PF04937"/>
    </source>
</evidence>
<accession>A0A9N9J375</accession>
<protein>
    <submittedName>
        <fullName evidence="3">25061_t:CDS:1</fullName>
    </submittedName>
</protein>
<dbReference type="AlphaFoldDB" id="A0A9N9J375"/>
<dbReference type="InterPro" id="IPR052717">
    <property type="entry name" value="Vacuolar_transposase_reg"/>
</dbReference>
<dbReference type="SUPFAM" id="SSF53098">
    <property type="entry name" value="Ribonuclease H-like"/>
    <property type="match status" value="1"/>
</dbReference>
<feature type="region of interest" description="Disordered" evidence="1">
    <location>
        <begin position="1"/>
        <end position="32"/>
    </location>
</feature>
<feature type="non-terminal residue" evidence="3">
    <location>
        <position position="469"/>
    </location>
</feature>
<evidence type="ECO:0000313" key="3">
    <source>
        <dbReference type="EMBL" id="CAG8763567.1"/>
    </source>
</evidence>
<feature type="non-terminal residue" evidence="3">
    <location>
        <position position="1"/>
    </location>
</feature>
<sequence>MEDSDDSILEVAEHSDHNTQTSKTQKKRGRPKNILWDNHFKEINLHNDGHKGWECLYCKEQNLRASDINMNTHLVLNCKKVPPNIRQELLQKFPLPSQTKKTKAALDIITGVQPQINNKFQIINTMDPGQEELSLDGWTSNRGCSYFAFVIITANKKQYVHSIKDFSSESHTAIFTANEIEKVLTDIGVDKFGAIVSDAASAMTLAKQYISNKYPAILPVRCIAHHIQLICNDIICKTLFGKKVLQQCQSFITYFHTSHHSGAILRNEITRLMINKGGLKSSVCSRWSSAYDCVQSVLNTEICIKQSSWQAGEKASELGKTILILEDDSTALTPELRDLTRNRQFWANAEVLAKILLPAKNAVKIIESKSTTTANGGIESANTLVAQIKKYDAYEPHIILLLWKKLNHRKPDNLDEIRQFDCENLEISEIIDFNAFSEERVSEVNINSNVETEEEAADYDINEVINAAI</sequence>
<keyword evidence="4" id="KW-1185">Reference proteome</keyword>
<dbReference type="EMBL" id="CAJVPY010017761">
    <property type="protein sequence ID" value="CAG8763567.1"/>
    <property type="molecule type" value="Genomic_DNA"/>
</dbReference>